<feature type="region of interest" description="Disordered" evidence="1">
    <location>
        <begin position="69"/>
        <end position="94"/>
    </location>
</feature>
<dbReference type="SMART" id="SM00220">
    <property type="entry name" value="S_TKc"/>
    <property type="match status" value="1"/>
</dbReference>
<gene>
    <name evidence="3" type="ORF">SEMRO_1343_G264590.1</name>
</gene>
<evidence type="ECO:0000259" key="2">
    <source>
        <dbReference type="PROSITE" id="PS50011"/>
    </source>
</evidence>
<keyword evidence="3" id="KW-0418">Kinase</keyword>
<dbReference type="PROSITE" id="PS50011">
    <property type="entry name" value="PROTEIN_KINASE_DOM"/>
    <property type="match status" value="1"/>
</dbReference>
<evidence type="ECO:0000256" key="1">
    <source>
        <dbReference type="SAM" id="MobiDB-lite"/>
    </source>
</evidence>
<dbReference type="OrthoDB" id="1431934at2759"/>
<protein>
    <submittedName>
        <fullName evidence="3">Probable LIM domain-containing serine/threonine-protein kinase DDB</fullName>
    </submittedName>
</protein>
<keyword evidence="4" id="KW-1185">Reference proteome</keyword>
<dbReference type="Gene3D" id="3.30.200.20">
    <property type="entry name" value="Phosphorylase Kinase, domain 1"/>
    <property type="match status" value="1"/>
</dbReference>
<dbReference type="Proteomes" id="UP001153069">
    <property type="component" value="Unassembled WGS sequence"/>
</dbReference>
<dbReference type="GO" id="GO:0005524">
    <property type="term" value="F:ATP binding"/>
    <property type="evidence" value="ECO:0007669"/>
    <property type="project" value="InterPro"/>
</dbReference>
<dbReference type="InterPro" id="IPR011009">
    <property type="entry name" value="Kinase-like_dom_sf"/>
</dbReference>
<accession>A0A9N8HPM3</accession>
<feature type="domain" description="Protein kinase" evidence="2">
    <location>
        <begin position="46"/>
        <end position="402"/>
    </location>
</feature>
<evidence type="ECO:0000313" key="4">
    <source>
        <dbReference type="Proteomes" id="UP001153069"/>
    </source>
</evidence>
<keyword evidence="3" id="KW-0808">Transferase</keyword>
<reference evidence="3" key="1">
    <citation type="submission" date="2020-06" db="EMBL/GenBank/DDBJ databases">
        <authorList>
            <consortium name="Plant Systems Biology data submission"/>
        </authorList>
    </citation>
    <scope>NUCLEOTIDE SEQUENCE</scope>
    <source>
        <strain evidence="3">D6</strain>
    </source>
</reference>
<dbReference type="AlphaFoldDB" id="A0A9N8HPM3"/>
<proteinExistence type="predicted"/>
<dbReference type="Pfam" id="PF00069">
    <property type="entry name" value="Pkinase"/>
    <property type="match status" value="1"/>
</dbReference>
<feature type="region of interest" description="Disordered" evidence="1">
    <location>
        <begin position="416"/>
        <end position="436"/>
    </location>
</feature>
<organism evidence="3 4">
    <name type="scientific">Seminavis robusta</name>
    <dbReference type="NCBI Taxonomy" id="568900"/>
    <lineage>
        <taxon>Eukaryota</taxon>
        <taxon>Sar</taxon>
        <taxon>Stramenopiles</taxon>
        <taxon>Ochrophyta</taxon>
        <taxon>Bacillariophyta</taxon>
        <taxon>Bacillariophyceae</taxon>
        <taxon>Bacillariophycidae</taxon>
        <taxon>Naviculales</taxon>
        <taxon>Naviculaceae</taxon>
        <taxon>Seminavis</taxon>
    </lineage>
</organism>
<dbReference type="InterPro" id="IPR000719">
    <property type="entry name" value="Prot_kinase_dom"/>
</dbReference>
<dbReference type="GO" id="GO:0004674">
    <property type="term" value="F:protein serine/threonine kinase activity"/>
    <property type="evidence" value="ECO:0007669"/>
    <property type="project" value="TreeGrafter"/>
</dbReference>
<dbReference type="InterPro" id="IPR051681">
    <property type="entry name" value="Ser/Thr_Kinases-Pseudokinases"/>
</dbReference>
<feature type="compositionally biased region" description="Basic and acidic residues" evidence="1">
    <location>
        <begin position="69"/>
        <end position="87"/>
    </location>
</feature>
<sequence length="436" mass="49605">MTNDRQRAQDLLNRADKILAAVDDSYIIKERGHRPRPMPMFSHTEIELGRTLGAGGFGVVNEVTAFDLEKEPEKEEESKKGEGDSKKVAISNTPGGDLYEDDAHYEVSGARELMANRCLRRGVTRYALKRLHDNLSEVEKARGMIDLAVEAKYLSVVWHPNIVKMRGVAAGSYLNQDFFIVMDRLFGTLDQRINAWKKLLSKNSGCCCGFGKNHEVFMQVLKERMIVAYDLAVAFMYLHENRLVYRDIKPENIGFDVRGDVKVFDFGLCKDLEPRLKCKDGAYGYKLTGRAGSLPYSNFIAKLKLNDISLLAISQSPEVAQCKPYDTKCDVYSFSILLWELLSLQHAFKGCSPDQFIDKVVINNHRPTIDKKWPPLARLVLPEAWDKDPKARPDMKRVAIMIRGDLNDMTTDARVQRRTQHMEDRSTHSLELNNSP</sequence>
<evidence type="ECO:0000313" key="3">
    <source>
        <dbReference type="EMBL" id="CAB9522803.1"/>
    </source>
</evidence>
<dbReference type="EMBL" id="CAICTM010001341">
    <property type="protein sequence ID" value="CAB9522803.1"/>
    <property type="molecule type" value="Genomic_DNA"/>
</dbReference>
<name>A0A9N8HPM3_9STRA</name>
<dbReference type="PANTHER" id="PTHR44329">
    <property type="entry name" value="SERINE/THREONINE-PROTEIN KINASE TNNI3K-RELATED"/>
    <property type="match status" value="1"/>
</dbReference>
<dbReference type="SUPFAM" id="SSF56112">
    <property type="entry name" value="Protein kinase-like (PK-like)"/>
    <property type="match status" value="1"/>
</dbReference>
<dbReference type="Gene3D" id="1.10.510.10">
    <property type="entry name" value="Transferase(Phosphotransferase) domain 1"/>
    <property type="match status" value="1"/>
</dbReference>
<comment type="caution">
    <text evidence="3">The sequence shown here is derived from an EMBL/GenBank/DDBJ whole genome shotgun (WGS) entry which is preliminary data.</text>
</comment>